<dbReference type="FunFam" id="3.90.226.10:FF:000009">
    <property type="entry name" value="Carnitinyl-CoA dehydratase"/>
    <property type="match status" value="1"/>
</dbReference>
<name>A0A1Q9JID6_9FIRM</name>
<evidence type="ECO:0000313" key="9">
    <source>
        <dbReference type="Proteomes" id="UP000187404"/>
    </source>
</evidence>
<proteinExistence type="inferred from homology"/>
<dbReference type="InterPro" id="IPR029045">
    <property type="entry name" value="ClpP/crotonase-like_dom_sf"/>
</dbReference>
<evidence type="ECO:0000256" key="6">
    <source>
        <dbReference type="ARBA" id="ARBA00067035"/>
    </source>
</evidence>
<dbReference type="STRING" id="1261640.BHK98_07800"/>
<dbReference type="AlphaFoldDB" id="A0A1Q9JID6"/>
<keyword evidence="9" id="KW-1185">Reference proteome</keyword>
<evidence type="ECO:0000256" key="5">
    <source>
        <dbReference type="ARBA" id="ARBA00050624"/>
    </source>
</evidence>
<dbReference type="GO" id="GO:0006635">
    <property type="term" value="P:fatty acid beta-oxidation"/>
    <property type="evidence" value="ECO:0007669"/>
    <property type="project" value="TreeGrafter"/>
</dbReference>
<comment type="caution">
    <text evidence="8">The sequence shown here is derived from an EMBL/GenBank/DDBJ whole genome shotgun (WGS) entry which is preliminary data.</text>
</comment>
<keyword evidence="4" id="KW-0456">Lyase</keyword>
<evidence type="ECO:0000256" key="1">
    <source>
        <dbReference type="ARBA" id="ARBA00005086"/>
    </source>
</evidence>
<evidence type="ECO:0000256" key="4">
    <source>
        <dbReference type="ARBA" id="ARBA00023239"/>
    </source>
</evidence>
<dbReference type="Proteomes" id="UP000187404">
    <property type="component" value="Unassembled WGS sequence"/>
</dbReference>
<dbReference type="EMBL" id="MJIE01000001">
    <property type="protein sequence ID" value="OLR55970.1"/>
    <property type="molecule type" value="Genomic_DNA"/>
</dbReference>
<comment type="subunit">
    <text evidence="3">Homotetramer.</text>
</comment>
<reference evidence="8 9" key="1">
    <citation type="journal article" date="2016" name="Appl. Environ. Microbiol.">
        <title>Function and Phylogeny of Bacterial Butyryl Coenzyme A:Acetate Transferases and Their Diversity in the Proximal Colon of Swine.</title>
        <authorList>
            <person name="Trachsel J."/>
            <person name="Bayles D.O."/>
            <person name="Looft T."/>
            <person name="Levine U.Y."/>
            <person name="Allen H.K."/>
        </authorList>
    </citation>
    <scope>NUCLEOTIDE SEQUENCE [LARGE SCALE GENOMIC DNA]</scope>
    <source>
        <strain evidence="8 9">68-3-10</strain>
    </source>
</reference>
<dbReference type="PROSITE" id="PS00166">
    <property type="entry name" value="ENOYL_COA_HYDRATASE"/>
    <property type="match status" value="1"/>
</dbReference>
<dbReference type="PANTHER" id="PTHR11941:SF54">
    <property type="entry name" value="ENOYL-COA HYDRATASE, MITOCHONDRIAL"/>
    <property type="match status" value="1"/>
</dbReference>
<dbReference type="SUPFAM" id="SSF52096">
    <property type="entry name" value="ClpP/crotonase"/>
    <property type="match status" value="1"/>
</dbReference>
<dbReference type="Pfam" id="PF00378">
    <property type="entry name" value="ECH_1"/>
    <property type="match status" value="1"/>
</dbReference>
<dbReference type="InterPro" id="IPR014748">
    <property type="entry name" value="Enoyl-CoA_hydra_C"/>
</dbReference>
<comment type="catalytic activity">
    <reaction evidence="5">
        <text>a short-chain (3S)-3-hydroxyacyl-CoA = a short-chain (2E)-enoyl-CoA + H2O</text>
        <dbReference type="Rhea" id="RHEA:52664"/>
        <dbReference type="ChEBI" id="CHEBI:15377"/>
        <dbReference type="ChEBI" id="CHEBI:87488"/>
        <dbReference type="ChEBI" id="CHEBI:136760"/>
        <dbReference type="EC" id="4.2.1.150"/>
    </reaction>
</comment>
<comment type="pathway">
    <text evidence="1">Lipid metabolism; butanoate metabolism.</text>
</comment>
<dbReference type="PANTHER" id="PTHR11941">
    <property type="entry name" value="ENOYL-COA HYDRATASE-RELATED"/>
    <property type="match status" value="1"/>
</dbReference>
<evidence type="ECO:0000256" key="2">
    <source>
        <dbReference type="ARBA" id="ARBA00005254"/>
    </source>
</evidence>
<dbReference type="Gene3D" id="3.90.226.10">
    <property type="entry name" value="2-enoyl-CoA Hydratase, Chain A, domain 1"/>
    <property type="match status" value="1"/>
</dbReference>
<dbReference type="InterPro" id="IPR001753">
    <property type="entry name" value="Enoyl-CoA_hydra/iso"/>
</dbReference>
<dbReference type="CDD" id="cd06558">
    <property type="entry name" value="crotonase-like"/>
    <property type="match status" value="1"/>
</dbReference>
<dbReference type="RefSeq" id="WP_075713128.1">
    <property type="nucleotide sequence ID" value="NZ_MJIE01000001.1"/>
</dbReference>
<dbReference type="GO" id="GO:0018812">
    <property type="term" value="F:3-hydroxyacyl-CoA dehydratase activity"/>
    <property type="evidence" value="ECO:0007669"/>
    <property type="project" value="UniProtKB-EC"/>
</dbReference>
<evidence type="ECO:0000313" key="8">
    <source>
        <dbReference type="EMBL" id="OLR55970.1"/>
    </source>
</evidence>
<evidence type="ECO:0000256" key="7">
    <source>
        <dbReference type="RuleBase" id="RU003707"/>
    </source>
</evidence>
<dbReference type="Gene3D" id="1.10.12.10">
    <property type="entry name" value="Lyase 2-enoyl-coa Hydratase, Chain A, domain 2"/>
    <property type="match status" value="1"/>
</dbReference>
<dbReference type="EC" id="4.2.1.150" evidence="6"/>
<accession>A0A1Q9JID6</accession>
<gene>
    <name evidence="8" type="ORF">BHK98_07800</name>
</gene>
<dbReference type="InterPro" id="IPR018376">
    <property type="entry name" value="Enoyl-CoA_hyd/isom_CS"/>
</dbReference>
<organism evidence="8 9">
    <name type="scientific">Hornefia porci</name>
    <dbReference type="NCBI Taxonomy" id="2652292"/>
    <lineage>
        <taxon>Bacteria</taxon>
        <taxon>Bacillati</taxon>
        <taxon>Bacillota</taxon>
        <taxon>Clostridia</taxon>
        <taxon>Peptostreptococcales</taxon>
        <taxon>Anaerovoracaceae</taxon>
        <taxon>Hornefia</taxon>
    </lineage>
</organism>
<dbReference type="FunFam" id="1.10.12.10:FF:000001">
    <property type="entry name" value="Probable enoyl-CoA hydratase, mitochondrial"/>
    <property type="match status" value="1"/>
</dbReference>
<protein>
    <recommendedName>
        <fullName evidence="6">short-chain-enoyl-CoA hydratase</fullName>
        <ecNumber evidence="6">4.2.1.150</ecNumber>
    </recommendedName>
</protein>
<comment type="similarity">
    <text evidence="2 7">Belongs to the enoyl-CoA hydratase/isomerase family.</text>
</comment>
<evidence type="ECO:0000256" key="3">
    <source>
        <dbReference type="ARBA" id="ARBA00011881"/>
    </source>
</evidence>
<sequence>MMTQASLTIGEGVALISVERPEALNALNRDIVDQIDVLIDRVAEDESVRCLILHSDRNFAAGADIKAMASCDEEGAKAFCFSPTYNKLTRLSVPVIAAIEGYALGGGMELALTADIRIAGESAKMGFPEVTLGIFPGAGGTIRAPKLIGEALAKELIFTGDPIDADRALSIGLVNKVVDDDQVLETAMKMAKRIARRGPVAVRMAKDVINRGLLDNNVEKGTELEAEQWAKLFNTEDQKEGMKAFMEKRKPEFRNR</sequence>